<keyword evidence="1" id="KW-0812">Transmembrane</keyword>
<evidence type="ECO:0000313" key="2">
    <source>
        <dbReference type="EMBL" id="MBA9003502.1"/>
    </source>
</evidence>
<dbReference type="AlphaFoldDB" id="A0A7W3MX99"/>
<feature type="transmembrane region" description="Helical" evidence="1">
    <location>
        <begin position="18"/>
        <end position="37"/>
    </location>
</feature>
<evidence type="ECO:0000256" key="1">
    <source>
        <dbReference type="SAM" id="Phobius"/>
    </source>
</evidence>
<evidence type="ECO:0000313" key="3">
    <source>
        <dbReference type="Proteomes" id="UP000539313"/>
    </source>
</evidence>
<comment type="caution">
    <text evidence="2">The sequence shown here is derived from an EMBL/GenBank/DDBJ whole genome shotgun (WGS) entry which is preliminary data.</text>
</comment>
<name>A0A7W3MX99_9ACTN</name>
<feature type="transmembrane region" description="Helical" evidence="1">
    <location>
        <begin position="112"/>
        <end position="131"/>
    </location>
</feature>
<sequence length="159" mass="16973">MTGLPSAHRAGPGRPWQVAVAVPVIAVNWLILALAYVRVNHTGDGEPNHVFLTCVGMLTLLVWFAGWRTWQGRARAHVALLAASLLVGGIPLVAMLTVVPMVLLEGDPIDSFLVKVAVWAATLVGAGLLLMRPAVQQWIKESDPAARSTPDDATGESRQ</sequence>
<gene>
    <name evidence="2" type="ORF">HNR21_002384</name>
</gene>
<proteinExistence type="predicted"/>
<keyword evidence="1" id="KW-0472">Membrane</keyword>
<protein>
    <submittedName>
        <fullName evidence="2">Uncharacterized protein</fullName>
    </submittedName>
</protein>
<accession>A0A7W3MX99</accession>
<keyword evidence="3" id="KW-1185">Reference proteome</keyword>
<organism evidence="2 3">
    <name type="scientific">Thermomonospora cellulosilytica</name>
    <dbReference type="NCBI Taxonomy" id="1411118"/>
    <lineage>
        <taxon>Bacteria</taxon>
        <taxon>Bacillati</taxon>
        <taxon>Actinomycetota</taxon>
        <taxon>Actinomycetes</taxon>
        <taxon>Streptosporangiales</taxon>
        <taxon>Thermomonosporaceae</taxon>
        <taxon>Thermomonospora</taxon>
    </lineage>
</organism>
<dbReference type="EMBL" id="JACJII010000001">
    <property type="protein sequence ID" value="MBA9003502.1"/>
    <property type="molecule type" value="Genomic_DNA"/>
</dbReference>
<feature type="transmembrane region" description="Helical" evidence="1">
    <location>
        <begin position="78"/>
        <end position="100"/>
    </location>
</feature>
<reference evidence="2 3" key="1">
    <citation type="submission" date="2020-08" db="EMBL/GenBank/DDBJ databases">
        <title>Sequencing the genomes of 1000 actinobacteria strains.</title>
        <authorList>
            <person name="Klenk H.-P."/>
        </authorList>
    </citation>
    <scope>NUCLEOTIDE SEQUENCE [LARGE SCALE GENOMIC DNA]</scope>
    <source>
        <strain evidence="2 3">DSM 45823</strain>
    </source>
</reference>
<dbReference type="RefSeq" id="WP_182705235.1">
    <property type="nucleotide sequence ID" value="NZ_JACJII010000001.1"/>
</dbReference>
<feature type="transmembrane region" description="Helical" evidence="1">
    <location>
        <begin position="49"/>
        <end position="66"/>
    </location>
</feature>
<dbReference type="Proteomes" id="UP000539313">
    <property type="component" value="Unassembled WGS sequence"/>
</dbReference>
<keyword evidence="1" id="KW-1133">Transmembrane helix</keyword>